<evidence type="ECO:0000313" key="5">
    <source>
        <dbReference type="Proteomes" id="UP000316759"/>
    </source>
</evidence>
<keyword evidence="2" id="KW-0732">Signal</keyword>
<dbReference type="InterPro" id="IPR045860">
    <property type="entry name" value="Snake_toxin-like_sf"/>
</dbReference>
<feature type="domain" description="UPAR/Ly6" evidence="3">
    <location>
        <begin position="21"/>
        <end position="94"/>
    </location>
</feature>
<dbReference type="Gene3D" id="2.10.60.10">
    <property type="entry name" value="CD59"/>
    <property type="match status" value="1"/>
</dbReference>
<keyword evidence="5" id="KW-1185">Reference proteome</keyword>
<dbReference type="EMBL" id="SUNJ01000638">
    <property type="protein sequence ID" value="TPP67484.1"/>
    <property type="molecule type" value="Genomic_DNA"/>
</dbReference>
<keyword evidence="1" id="KW-1133">Transmembrane helix</keyword>
<keyword evidence="1" id="KW-0472">Membrane</keyword>
<comment type="caution">
    <text evidence="4">The sequence shown here is derived from an EMBL/GenBank/DDBJ whole genome shotgun (WGS) entry which is preliminary data.</text>
</comment>
<evidence type="ECO:0000256" key="1">
    <source>
        <dbReference type="SAM" id="Phobius"/>
    </source>
</evidence>
<gene>
    <name evidence="4" type="ORF">FGIG_08044</name>
</gene>
<dbReference type="Pfam" id="PF00021">
    <property type="entry name" value="UPAR_LY6"/>
    <property type="match status" value="1"/>
</dbReference>
<reference evidence="4 5" key="1">
    <citation type="submission" date="2019-04" db="EMBL/GenBank/DDBJ databases">
        <title>Annotation for the trematode Fasciola gigantica.</title>
        <authorList>
            <person name="Choi Y.-J."/>
        </authorList>
    </citation>
    <scope>NUCLEOTIDE SEQUENCE [LARGE SCALE GENOMIC DNA]</scope>
    <source>
        <strain evidence="4">Uganda_cow_1</strain>
    </source>
</reference>
<feature type="chain" id="PRO_5021201502" description="UPAR/Ly6 domain-containing protein" evidence="2">
    <location>
        <begin position="22"/>
        <end position="121"/>
    </location>
</feature>
<dbReference type="AlphaFoldDB" id="A0A504Z1D6"/>
<evidence type="ECO:0000313" key="4">
    <source>
        <dbReference type="EMBL" id="TPP67484.1"/>
    </source>
</evidence>
<evidence type="ECO:0000256" key="2">
    <source>
        <dbReference type="SAM" id="SignalP"/>
    </source>
</evidence>
<evidence type="ECO:0000259" key="3">
    <source>
        <dbReference type="Pfam" id="PF00021"/>
    </source>
</evidence>
<organism evidence="4 5">
    <name type="scientific">Fasciola gigantica</name>
    <name type="common">Giant liver fluke</name>
    <dbReference type="NCBI Taxonomy" id="46835"/>
    <lineage>
        <taxon>Eukaryota</taxon>
        <taxon>Metazoa</taxon>
        <taxon>Spiralia</taxon>
        <taxon>Lophotrochozoa</taxon>
        <taxon>Platyhelminthes</taxon>
        <taxon>Trematoda</taxon>
        <taxon>Digenea</taxon>
        <taxon>Plagiorchiida</taxon>
        <taxon>Echinostomata</taxon>
        <taxon>Echinostomatoidea</taxon>
        <taxon>Fasciolidae</taxon>
        <taxon>Fasciola</taxon>
    </lineage>
</organism>
<feature type="signal peptide" evidence="2">
    <location>
        <begin position="1"/>
        <end position="21"/>
    </location>
</feature>
<protein>
    <recommendedName>
        <fullName evidence="3">UPAR/Ly6 domain-containing protein</fullName>
    </recommendedName>
</protein>
<name>A0A504Z1D6_FASGI</name>
<accession>A0A504Z1D6</accession>
<keyword evidence="1" id="KW-0812">Transmembrane</keyword>
<dbReference type="Proteomes" id="UP000316759">
    <property type="component" value="Unassembled WGS sequence"/>
</dbReference>
<feature type="transmembrane region" description="Helical" evidence="1">
    <location>
        <begin position="104"/>
        <end position="120"/>
    </location>
</feature>
<dbReference type="SUPFAM" id="SSF57302">
    <property type="entry name" value="Snake toxin-like"/>
    <property type="match status" value="1"/>
</dbReference>
<dbReference type="InterPro" id="IPR016054">
    <property type="entry name" value="LY6_UPA_recep-like"/>
</dbReference>
<sequence>MTLIWRTVLLPMLFHLYEVKAVDCYSCVNCHPDSWKNTASVAKNCEYCTTNVILVNNTPNLVLRGCVPFCNHAVKLHDGNGTKTRCCQTHLCNGAPRIKQNSCFLLLLLAHLLLIVRLVTK</sequence>
<proteinExistence type="predicted"/>